<dbReference type="PANTHER" id="PTHR30204:SF58">
    <property type="entry name" value="HTH-TYPE TRANSCRIPTIONAL REGULATOR YFMP"/>
    <property type="match status" value="1"/>
</dbReference>
<dbReference type="PRINTS" id="PR00040">
    <property type="entry name" value="HTHMERR"/>
</dbReference>
<accession>A0ABQ2MZK3</accession>
<feature type="domain" description="HTH merR-type" evidence="2">
    <location>
        <begin position="13"/>
        <end position="81"/>
    </location>
</feature>
<dbReference type="Proteomes" id="UP000638043">
    <property type="component" value="Unassembled WGS sequence"/>
</dbReference>
<dbReference type="PROSITE" id="PS50937">
    <property type="entry name" value="HTH_MERR_2"/>
    <property type="match status" value="1"/>
</dbReference>
<organism evidence="3 4">
    <name type="scientific">Microbacterium nanhaiense</name>
    <dbReference type="NCBI Taxonomy" id="1301026"/>
    <lineage>
        <taxon>Bacteria</taxon>
        <taxon>Bacillati</taxon>
        <taxon>Actinomycetota</taxon>
        <taxon>Actinomycetes</taxon>
        <taxon>Micrococcales</taxon>
        <taxon>Microbacteriaceae</taxon>
        <taxon>Microbacterium</taxon>
    </lineage>
</organism>
<comment type="caution">
    <text evidence="3">The sequence shown here is derived from an EMBL/GenBank/DDBJ whole genome shotgun (WGS) entry which is preliminary data.</text>
</comment>
<dbReference type="Pfam" id="PF13411">
    <property type="entry name" value="MerR_1"/>
    <property type="match status" value="1"/>
</dbReference>
<dbReference type="SMART" id="SM00422">
    <property type="entry name" value="HTH_MERR"/>
    <property type="match status" value="1"/>
</dbReference>
<dbReference type="EMBL" id="BMMQ01000001">
    <property type="protein sequence ID" value="GGO58905.1"/>
    <property type="molecule type" value="Genomic_DNA"/>
</dbReference>
<evidence type="ECO:0000256" key="1">
    <source>
        <dbReference type="ARBA" id="ARBA00023125"/>
    </source>
</evidence>
<dbReference type="SUPFAM" id="SSF46955">
    <property type="entry name" value="Putative DNA-binding domain"/>
    <property type="match status" value="1"/>
</dbReference>
<dbReference type="InterPro" id="IPR000551">
    <property type="entry name" value="MerR-type_HTH_dom"/>
</dbReference>
<gene>
    <name evidence="3" type="ORF">GCM10010910_00580</name>
</gene>
<dbReference type="InterPro" id="IPR047057">
    <property type="entry name" value="MerR_fam"/>
</dbReference>
<keyword evidence="4" id="KW-1185">Reference proteome</keyword>
<evidence type="ECO:0000259" key="2">
    <source>
        <dbReference type="PROSITE" id="PS50937"/>
    </source>
</evidence>
<evidence type="ECO:0000313" key="3">
    <source>
        <dbReference type="EMBL" id="GGO58905.1"/>
    </source>
</evidence>
<dbReference type="InterPro" id="IPR009061">
    <property type="entry name" value="DNA-bd_dom_put_sf"/>
</dbReference>
<keyword evidence="1" id="KW-0238">DNA-binding</keyword>
<sequence>MRNAEARISSVGVYGITVAAELVGVGEQTLRLYERKGLLTPSRTAGGTRRYSDDDLVIVRRVLELLEVGVNLVGIRHVLELEAENRDLRAEVDKLSS</sequence>
<protein>
    <recommendedName>
        <fullName evidence="2">HTH merR-type domain-containing protein</fullName>
    </recommendedName>
</protein>
<dbReference type="PANTHER" id="PTHR30204">
    <property type="entry name" value="REDOX-CYCLING DRUG-SENSING TRANSCRIPTIONAL ACTIVATOR SOXR"/>
    <property type="match status" value="1"/>
</dbReference>
<proteinExistence type="predicted"/>
<reference evidence="4" key="1">
    <citation type="journal article" date="2019" name="Int. J. Syst. Evol. Microbiol.">
        <title>The Global Catalogue of Microorganisms (GCM) 10K type strain sequencing project: providing services to taxonomists for standard genome sequencing and annotation.</title>
        <authorList>
            <consortium name="The Broad Institute Genomics Platform"/>
            <consortium name="The Broad Institute Genome Sequencing Center for Infectious Disease"/>
            <person name="Wu L."/>
            <person name="Ma J."/>
        </authorList>
    </citation>
    <scope>NUCLEOTIDE SEQUENCE [LARGE SCALE GENOMIC DNA]</scope>
    <source>
        <strain evidence="4">CGMCC 4.7181</strain>
    </source>
</reference>
<dbReference type="RefSeq" id="WP_188699341.1">
    <property type="nucleotide sequence ID" value="NZ_BMMQ01000001.1"/>
</dbReference>
<name>A0ABQ2MZK3_9MICO</name>
<dbReference type="Gene3D" id="1.10.1660.10">
    <property type="match status" value="1"/>
</dbReference>
<evidence type="ECO:0000313" key="4">
    <source>
        <dbReference type="Proteomes" id="UP000638043"/>
    </source>
</evidence>